<evidence type="ECO:0000313" key="2">
    <source>
        <dbReference type="Proteomes" id="UP000479132"/>
    </source>
</evidence>
<accession>A0A6M1T6R0</accession>
<sequence length="172" mass="20041">MSVDKTIGEIIGDFVDSNEDLWETEYDLNPESGDIGQDQFDIDTIIQDFGKLEDLVKESVPHFAGVNESWDTVKTFDARVIEINDPNVVLDCLIDRENKRFETRIFRLELFNNFEKLREGQYILIRQFTKPGKVSFTINDGEKLVNKEYFESHPELSEIDEIENQEIDLSKL</sequence>
<evidence type="ECO:0000313" key="1">
    <source>
        <dbReference type="EMBL" id="NGP88985.1"/>
    </source>
</evidence>
<reference evidence="1 2" key="1">
    <citation type="submission" date="2020-02" db="EMBL/GenBank/DDBJ databases">
        <title>Aliifodinibius halophilus 2W32, complete genome.</title>
        <authorList>
            <person name="Li Y."/>
            <person name="Wu S."/>
        </authorList>
    </citation>
    <scope>NUCLEOTIDE SEQUENCE [LARGE SCALE GENOMIC DNA]</scope>
    <source>
        <strain evidence="1 2">2W32</strain>
    </source>
</reference>
<organism evidence="1 2">
    <name type="scientific">Fodinibius halophilus</name>
    <dbReference type="NCBI Taxonomy" id="1736908"/>
    <lineage>
        <taxon>Bacteria</taxon>
        <taxon>Pseudomonadati</taxon>
        <taxon>Balneolota</taxon>
        <taxon>Balneolia</taxon>
        <taxon>Balneolales</taxon>
        <taxon>Balneolaceae</taxon>
        <taxon>Fodinibius</taxon>
    </lineage>
</organism>
<keyword evidence="2" id="KW-1185">Reference proteome</keyword>
<dbReference type="RefSeq" id="WP_165269261.1">
    <property type="nucleotide sequence ID" value="NZ_JAALLS010000014.1"/>
</dbReference>
<dbReference type="EMBL" id="JAALLS010000014">
    <property type="protein sequence ID" value="NGP88985.1"/>
    <property type="molecule type" value="Genomic_DNA"/>
</dbReference>
<name>A0A6M1T6R0_9BACT</name>
<protein>
    <submittedName>
        <fullName evidence="1">Uncharacterized protein</fullName>
    </submittedName>
</protein>
<gene>
    <name evidence="1" type="ORF">G3569_11505</name>
</gene>
<dbReference type="Proteomes" id="UP000479132">
    <property type="component" value="Unassembled WGS sequence"/>
</dbReference>
<dbReference type="AlphaFoldDB" id="A0A6M1T6R0"/>
<proteinExistence type="predicted"/>
<comment type="caution">
    <text evidence="1">The sequence shown here is derived from an EMBL/GenBank/DDBJ whole genome shotgun (WGS) entry which is preliminary data.</text>
</comment>